<dbReference type="AlphaFoldDB" id="A0A2H0PVY6"/>
<sequence>MVIAVIRPVLELVHIVMLPQELVPILQLGPTQMKNVLALVPVAELVMAQVLANTPAPQSPVVVYRIVIT</sequence>
<proteinExistence type="predicted"/>
<evidence type="ECO:0000313" key="2">
    <source>
        <dbReference type="Proteomes" id="UP000236846"/>
    </source>
</evidence>
<name>A0A2H0PVY6_9BACT</name>
<comment type="caution">
    <text evidence="1">The sequence shown here is derived from an EMBL/GenBank/DDBJ whole genome shotgun (WGS) entry which is preliminary data.</text>
</comment>
<dbReference type="EMBL" id="PCXE01000033">
    <property type="protein sequence ID" value="PIR26213.1"/>
    <property type="molecule type" value="Genomic_DNA"/>
</dbReference>
<organism evidence="1 2">
    <name type="scientific">Candidatus Brennerbacteria bacterium CG11_big_fil_rev_8_21_14_0_20_43_10</name>
    <dbReference type="NCBI Taxonomy" id="1974523"/>
    <lineage>
        <taxon>Bacteria</taxon>
        <taxon>Candidatus Brenneribacteriota</taxon>
    </lineage>
</organism>
<reference evidence="1 2" key="1">
    <citation type="submission" date="2017-09" db="EMBL/GenBank/DDBJ databases">
        <title>Depth-based differentiation of microbial function through sediment-hosted aquifers and enrichment of novel symbionts in the deep terrestrial subsurface.</title>
        <authorList>
            <person name="Probst A.J."/>
            <person name="Ladd B."/>
            <person name="Jarett J.K."/>
            <person name="Geller-Mcgrath D.E."/>
            <person name="Sieber C.M."/>
            <person name="Emerson J.B."/>
            <person name="Anantharaman K."/>
            <person name="Thomas B.C."/>
            <person name="Malmstrom R."/>
            <person name="Stieglmeier M."/>
            <person name="Klingl A."/>
            <person name="Woyke T."/>
            <person name="Ryan C.M."/>
            <person name="Banfield J.F."/>
        </authorList>
    </citation>
    <scope>NUCLEOTIDE SEQUENCE [LARGE SCALE GENOMIC DNA]</scope>
    <source>
        <strain evidence="1">CG11_big_fil_rev_8_21_14_0_20_43_10</strain>
    </source>
</reference>
<accession>A0A2H0PVY6</accession>
<protein>
    <submittedName>
        <fullName evidence="1">Uncharacterized protein</fullName>
    </submittedName>
</protein>
<dbReference type="Proteomes" id="UP000236846">
    <property type="component" value="Unassembled WGS sequence"/>
</dbReference>
<gene>
    <name evidence="1" type="ORF">COV41_01945</name>
</gene>
<evidence type="ECO:0000313" key="1">
    <source>
        <dbReference type="EMBL" id="PIR26213.1"/>
    </source>
</evidence>